<dbReference type="Proteomes" id="UP000534332">
    <property type="component" value="Unassembled WGS sequence"/>
</dbReference>
<dbReference type="AlphaFoldDB" id="A0AAN3H5J5"/>
<dbReference type="Pfam" id="PF11985">
    <property type="entry name" value="Phage_Mu_Gp27"/>
    <property type="match status" value="1"/>
</dbReference>
<evidence type="ECO:0000313" key="1">
    <source>
        <dbReference type="EMBL" id="EFG2164186.1"/>
    </source>
</evidence>
<reference evidence="1 2" key="1">
    <citation type="submission" date="2020-02" db="EMBL/GenBank/DDBJ databases">
        <authorList>
            <person name="Ashton P.M."/>
            <person name="Dallman T."/>
            <person name="Nair S."/>
            <person name="De Pinna E."/>
            <person name="Peters T."/>
            <person name="Grant K."/>
        </authorList>
    </citation>
    <scope>NUCLEOTIDE SEQUENCE [LARGE SCALE GENOMIC DNA]</scope>
    <source>
        <strain evidence="1 2">188143</strain>
    </source>
</reference>
<dbReference type="EMBL" id="AASSGK010000205">
    <property type="protein sequence ID" value="EFG2164186.1"/>
    <property type="molecule type" value="Genomic_DNA"/>
</dbReference>
<dbReference type="InterPro" id="IPR021874">
    <property type="entry name" value="Phage_Mu_Gp27"/>
</dbReference>
<name>A0AAN3H5J5_ECOLX</name>
<protein>
    <submittedName>
        <fullName evidence="1">DUF3486 family protein</fullName>
    </submittedName>
</protein>
<organism evidence="1 2">
    <name type="scientific">Escherichia coli</name>
    <dbReference type="NCBI Taxonomy" id="562"/>
    <lineage>
        <taxon>Bacteria</taxon>
        <taxon>Pseudomonadati</taxon>
        <taxon>Pseudomonadota</taxon>
        <taxon>Gammaproteobacteria</taxon>
        <taxon>Enterobacterales</taxon>
        <taxon>Enterobacteriaceae</taxon>
        <taxon>Escherichia</taxon>
    </lineage>
</organism>
<gene>
    <name evidence="1" type="ORF">BRV02_005411</name>
</gene>
<comment type="caution">
    <text evidence="1">The sequence shown here is derived from an EMBL/GenBank/DDBJ whole genome shotgun (WGS) entry which is preliminary data.</text>
</comment>
<evidence type="ECO:0000313" key="2">
    <source>
        <dbReference type="Proteomes" id="UP000534332"/>
    </source>
</evidence>
<proteinExistence type="predicted"/>
<feature type="non-terminal residue" evidence="1">
    <location>
        <position position="1"/>
    </location>
</feature>
<accession>A0AAN3H5J5</accession>
<sequence>DKPTGETTALILEMSRALMYRRLRAATESLNSDSDVDMRLIKDILLSAQRAESAAERSIKREKEIRAAFAEEMANAVTDELRGVDGMSEQLESRIKGILLGKA</sequence>